<evidence type="ECO:0000313" key="2">
    <source>
        <dbReference type="EMBL" id="KAJ8611475.1"/>
    </source>
</evidence>
<sequence>MIVGIGQDYWSVSNYSAVFGLPDVVMSYTSLRNLSGLFEPINYGSGREYAGATYGDLGKPHTIQLGLWLVGDLEAVIAGALDARIEELASFCRQTRVYLRIGYECDNPENSYEPELFKTAYRRIAEKVDAETVFHAYGFGFERFWPGDDVVDWCGVSLFRQPFDSFGPAQAVADFCKGKNLMIAESTPFGIGLTAPRASILNTWFLPVLDFVEAYDVKLWCYINCDWDAQPMWQGQGWGDTRIETDPRLSAFWANHVLPHPSLNPRSHLWLYFFVFILLSLACFSSAR</sequence>
<proteinExistence type="predicted"/>
<dbReference type="EMBL" id="JAQMWT010000074">
    <property type="protein sequence ID" value="KAJ8611475.1"/>
    <property type="molecule type" value="Genomic_DNA"/>
</dbReference>
<dbReference type="Gene3D" id="3.20.20.80">
    <property type="entry name" value="Glycosidases"/>
    <property type="match status" value="1"/>
</dbReference>
<name>A0AAD7ULG5_9STRA</name>
<feature type="transmembrane region" description="Helical" evidence="1">
    <location>
        <begin position="269"/>
        <end position="287"/>
    </location>
</feature>
<keyword evidence="3" id="KW-1185">Reference proteome</keyword>
<dbReference type="Proteomes" id="UP001230188">
    <property type="component" value="Unassembled WGS sequence"/>
</dbReference>
<keyword evidence="1" id="KW-0812">Transmembrane</keyword>
<dbReference type="AlphaFoldDB" id="A0AAD7ULG5"/>
<organism evidence="2 3">
    <name type="scientific">Chrysophaeum taylorii</name>
    <dbReference type="NCBI Taxonomy" id="2483200"/>
    <lineage>
        <taxon>Eukaryota</taxon>
        <taxon>Sar</taxon>
        <taxon>Stramenopiles</taxon>
        <taxon>Ochrophyta</taxon>
        <taxon>Pelagophyceae</taxon>
        <taxon>Pelagomonadales</taxon>
        <taxon>Pelagomonadaceae</taxon>
        <taxon>Chrysophaeum</taxon>
    </lineage>
</organism>
<evidence type="ECO:0008006" key="4">
    <source>
        <dbReference type="Google" id="ProtNLM"/>
    </source>
</evidence>
<protein>
    <recommendedName>
        <fullName evidence="4">GH26 domain-containing protein</fullName>
    </recommendedName>
</protein>
<gene>
    <name evidence="2" type="ORF">CTAYLR_005162</name>
</gene>
<keyword evidence="1" id="KW-1133">Transmembrane helix</keyword>
<dbReference type="SUPFAM" id="SSF51445">
    <property type="entry name" value="(Trans)glycosidases"/>
    <property type="match status" value="1"/>
</dbReference>
<reference evidence="2" key="1">
    <citation type="submission" date="2023-01" db="EMBL/GenBank/DDBJ databases">
        <title>Metagenome sequencing of chrysophaentin producing Chrysophaeum taylorii.</title>
        <authorList>
            <person name="Davison J."/>
            <person name="Bewley C."/>
        </authorList>
    </citation>
    <scope>NUCLEOTIDE SEQUENCE</scope>
    <source>
        <strain evidence="2">NIES-1699</strain>
    </source>
</reference>
<comment type="caution">
    <text evidence="2">The sequence shown here is derived from an EMBL/GenBank/DDBJ whole genome shotgun (WGS) entry which is preliminary data.</text>
</comment>
<accession>A0AAD7ULG5</accession>
<evidence type="ECO:0000256" key="1">
    <source>
        <dbReference type="SAM" id="Phobius"/>
    </source>
</evidence>
<keyword evidence="1" id="KW-0472">Membrane</keyword>
<evidence type="ECO:0000313" key="3">
    <source>
        <dbReference type="Proteomes" id="UP001230188"/>
    </source>
</evidence>
<dbReference type="InterPro" id="IPR017853">
    <property type="entry name" value="GH"/>
</dbReference>